<comment type="catalytic activity">
    <reaction evidence="1">
        <text>1,6-anhydro-N-acetyl-beta-muramate + ATP + H2O = N-acetyl-D-muramate 6-phosphate + ADP + H(+)</text>
        <dbReference type="Rhea" id="RHEA:24952"/>
        <dbReference type="ChEBI" id="CHEBI:15377"/>
        <dbReference type="ChEBI" id="CHEBI:15378"/>
        <dbReference type="ChEBI" id="CHEBI:30616"/>
        <dbReference type="ChEBI" id="CHEBI:58690"/>
        <dbReference type="ChEBI" id="CHEBI:58722"/>
        <dbReference type="ChEBI" id="CHEBI:456216"/>
        <dbReference type="EC" id="2.7.1.170"/>
    </reaction>
</comment>
<comment type="similarity">
    <text evidence="1">Belongs to the anhydro-N-acetylmuramic acid kinase family.</text>
</comment>
<comment type="pathway">
    <text evidence="1">Amino-sugar metabolism; 1,6-anhydro-N-acetylmuramate degradation.</text>
</comment>
<keyword evidence="1" id="KW-0067">ATP-binding</keyword>
<dbReference type="InterPro" id="IPR005338">
    <property type="entry name" value="Anhydro_N_Ac-Mur_kinase"/>
</dbReference>
<dbReference type="GO" id="GO:0016301">
    <property type="term" value="F:kinase activity"/>
    <property type="evidence" value="ECO:0007669"/>
    <property type="project" value="UniProtKB-KW"/>
</dbReference>
<gene>
    <name evidence="1 2" type="primary">anmK</name>
    <name evidence="2" type="ORF">rosag_27290</name>
</gene>
<comment type="function">
    <text evidence="1">Catalyzes the specific phosphorylation of 1,6-anhydro-N-acetylmuramic acid (anhMurNAc) with the simultaneous cleavage of the 1,6-anhydro ring, generating MurNAc-6-P. Is required for the utilization of anhMurNAc either imported from the medium or derived from its own cell wall murein, and thus plays a role in cell wall recycling.</text>
</comment>
<dbReference type="Proteomes" id="UP001161325">
    <property type="component" value="Unassembled WGS sequence"/>
</dbReference>
<dbReference type="GO" id="GO:0016773">
    <property type="term" value="F:phosphotransferase activity, alcohol group as acceptor"/>
    <property type="evidence" value="ECO:0007669"/>
    <property type="project" value="UniProtKB-UniRule"/>
</dbReference>
<dbReference type="Pfam" id="PF03702">
    <property type="entry name" value="AnmK"/>
    <property type="match status" value="1"/>
</dbReference>
<dbReference type="RefSeq" id="WP_284350675.1">
    <property type="nucleotide sequence ID" value="NZ_BRXS01000004.1"/>
</dbReference>
<accession>A0AA37V770</accession>
<dbReference type="EMBL" id="BRXS01000004">
    <property type="protein sequence ID" value="GLC26216.1"/>
    <property type="molecule type" value="Genomic_DNA"/>
</dbReference>
<reference evidence="2" key="1">
    <citation type="submission" date="2022-08" db="EMBL/GenBank/DDBJ databases">
        <title>Draft genome sequencing of Roseisolibacter agri AW1220.</title>
        <authorList>
            <person name="Tobiishi Y."/>
            <person name="Tonouchi A."/>
        </authorList>
    </citation>
    <scope>NUCLEOTIDE SEQUENCE</scope>
    <source>
        <strain evidence="2">AW1220</strain>
    </source>
</reference>
<comment type="pathway">
    <text evidence="1">Cell wall biogenesis; peptidoglycan recycling.</text>
</comment>
<dbReference type="Gene3D" id="3.30.420.40">
    <property type="match status" value="2"/>
</dbReference>
<dbReference type="NCBIfam" id="NF007148">
    <property type="entry name" value="PRK09585.3-2"/>
    <property type="match status" value="1"/>
</dbReference>
<feature type="binding site" evidence="1">
    <location>
        <begin position="16"/>
        <end position="23"/>
    </location>
    <ligand>
        <name>ATP</name>
        <dbReference type="ChEBI" id="CHEBI:30616"/>
    </ligand>
</feature>
<keyword evidence="1" id="KW-0808">Transferase</keyword>
<dbReference type="EC" id="2.7.1.170" evidence="1"/>
<evidence type="ECO:0000256" key="1">
    <source>
        <dbReference type="HAMAP-Rule" id="MF_01270"/>
    </source>
</evidence>
<dbReference type="AlphaFoldDB" id="A0AA37V770"/>
<comment type="caution">
    <text evidence="2">The sequence shown here is derived from an EMBL/GenBank/DDBJ whole genome shotgun (WGS) entry which is preliminary data.</text>
</comment>
<dbReference type="PANTHER" id="PTHR30605:SF0">
    <property type="entry name" value="ANHYDRO-N-ACETYLMURAMIC ACID KINASE"/>
    <property type="match status" value="1"/>
</dbReference>
<keyword evidence="1" id="KW-0119">Carbohydrate metabolism</keyword>
<protein>
    <recommendedName>
        <fullName evidence="1">Anhydro-N-acetylmuramic acid kinase</fullName>
        <ecNumber evidence="1">2.7.1.170</ecNumber>
    </recommendedName>
    <alternativeName>
        <fullName evidence="1">AnhMurNAc kinase</fullName>
    </alternativeName>
</protein>
<evidence type="ECO:0000313" key="3">
    <source>
        <dbReference type="Proteomes" id="UP001161325"/>
    </source>
</evidence>
<dbReference type="GO" id="GO:0005524">
    <property type="term" value="F:ATP binding"/>
    <property type="evidence" value="ECO:0007669"/>
    <property type="project" value="UniProtKB-UniRule"/>
</dbReference>
<dbReference type="PANTHER" id="PTHR30605">
    <property type="entry name" value="ANHYDRO-N-ACETYLMURAMIC ACID KINASE"/>
    <property type="match status" value="1"/>
</dbReference>
<keyword evidence="1" id="KW-0547">Nucleotide-binding</keyword>
<dbReference type="SUPFAM" id="SSF53067">
    <property type="entry name" value="Actin-like ATPase domain"/>
    <property type="match status" value="1"/>
</dbReference>
<dbReference type="HAMAP" id="MF_01270">
    <property type="entry name" value="AnhMurNAc_kinase"/>
    <property type="match status" value="1"/>
</dbReference>
<proteinExistence type="inferred from homology"/>
<sequence>MSAARGPDVYVGLMSGTSTDGISAAAARFLPDGDVLGVELLGFVQQPYDASQRARLLAAMESGSARDYCMLGADLGGWLADAAAALLAESGVARADVRAVCSHGQTLWHEPGHSTWQAGESAVIAERLGVDVVSDFRVRDVAAGGQGAPLVPIADALLFAAPEHWRALQNLGGIGNVTVVPPSRGAVDPTAGVRAFDTGPGVAVIDAVARRVRPQLPYDVDGQLARAGTPVAAVVDALLAEPYFAAPPPKSTGRELFSAAYTARLIDDCRAARPTATDEDLVATAVSLTARSVADAYRRFLPEPVREVLLSGGGARNPVLVESIARELAARADAPAVRAFDAVFFDGEAKEAVAFALLGFLHVERRPGNVPGATGARGPRVLGKLTPAG</sequence>
<name>A0AA37V770_9BACT</name>
<keyword evidence="3" id="KW-1185">Reference proteome</keyword>
<dbReference type="CDD" id="cd24050">
    <property type="entry name" value="ASKHA_NBD_ANMK"/>
    <property type="match status" value="1"/>
</dbReference>
<dbReference type="GO" id="GO:0009254">
    <property type="term" value="P:peptidoglycan turnover"/>
    <property type="evidence" value="ECO:0007669"/>
    <property type="project" value="UniProtKB-UniRule"/>
</dbReference>
<keyword evidence="1 2" id="KW-0418">Kinase</keyword>
<dbReference type="InterPro" id="IPR043129">
    <property type="entry name" value="ATPase_NBD"/>
</dbReference>
<dbReference type="GO" id="GO:0006040">
    <property type="term" value="P:amino sugar metabolic process"/>
    <property type="evidence" value="ECO:0007669"/>
    <property type="project" value="InterPro"/>
</dbReference>
<dbReference type="GO" id="GO:0097175">
    <property type="term" value="P:1,6-anhydro-N-acetyl-beta-muramic acid catabolic process"/>
    <property type="evidence" value="ECO:0007669"/>
    <property type="project" value="UniProtKB-UniRule"/>
</dbReference>
<evidence type="ECO:0000313" key="2">
    <source>
        <dbReference type="EMBL" id="GLC26216.1"/>
    </source>
</evidence>
<organism evidence="2 3">
    <name type="scientific">Roseisolibacter agri</name>
    <dbReference type="NCBI Taxonomy" id="2014610"/>
    <lineage>
        <taxon>Bacteria</taxon>
        <taxon>Pseudomonadati</taxon>
        <taxon>Gemmatimonadota</taxon>
        <taxon>Gemmatimonadia</taxon>
        <taxon>Gemmatimonadales</taxon>
        <taxon>Gemmatimonadaceae</taxon>
        <taxon>Roseisolibacter</taxon>
    </lineage>
</organism>